<gene>
    <name evidence="1" type="ORF">FCALED_LOCUS4275</name>
</gene>
<evidence type="ECO:0000313" key="2">
    <source>
        <dbReference type="Proteomes" id="UP000789570"/>
    </source>
</evidence>
<sequence length="46" mass="5155">MHIKLIACITTGITSELESVSDFLSLETTSNLSTHVSHNRDVKYYV</sequence>
<protein>
    <submittedName>
        <fullName evidence="1">5001_t:CDS:1</fullName>
    </submittedName>
</protein>
<reference evidence="1" key="1">
    <citation type="submission" date="2021-06" db="EMBL/GenBank/DDBJ databases">
        <authorList>
            <person name="Kallberg Y."/>
            <person name="Tangrot J."/>
            <person name="Rosling A."/>
        </authorList>
    </citation>
    <scope>NUCLEOTIDE SEQUENCE</scope>
    <source>
        <strain evidence="1">UK204</strain>
    </source>
</reference>
<organism evidence="1 2">
    <name type="scientific">Funneliformis caledonium</name>
    <dbReference type="NCBI Taxonomy" id="1117310"/>
    <lineage>
        <taxon>Eukaryota</taxon>
        <taxon>Fungi</taxon>
        <taxon>Fungi incertae sedis</taxon>
        <taxon>Mucoromycota</taxon>
        <taxon>Glomeromycotina</taxon>
        <taxon>Glomeromycetes</taxon>
        <taxon>Glomerales</taxon>
        <taxon>Glomeraceae</taxon>
        <taxon>Funneliformis</taxon>
    </lineage>
</organism>
<evidence type="ECO:0000313" key="1">
    <source>
        <dbReference type="EMBL" id="CAG8512573.1"/>
    </source>
</evidence>
<name>A0A9N9A0A1_9GLOM</name>
<dbReference type="EMBL" id="CAJVPQ010000816">
    <property type="protein sequence ID" value="CAG8512573.1"/>
    <property type="molecule type" value="Genomic_DNA"/>
</dbReference>
<dbReference type="AlphaFoldDB" id="A0A9N9A0A1"/>
<accession>A0A9N9A0A1</accession>
<proteinExistence type="predicted"/>
<keyword evidence="2" id="KW-1185">Reference proteome</keyword>
<dbReference type="Proteomes" id="UP000789570">
    <property type="component" value="Unassembled WGS sequence"/>
</dbReference>
<comment type="caution">
    <text evidence="1">The sequence shown here is derived from an EMBL/GenBank/DDBJ whole genome shotgun (WGS) entry which is preliminary data.</text>
</comment>